<accession>A0A7X0T8Z9</accession>
<evidence type="ECO:0000313" key="1">
    <source>
        <dbReference type="EMBL" id="MBC1323975.1"/>
    </source>
</evidence>
<name>A0A7X0T8Z9_LISWE</name>
<dbReference type="AlphaFoldDB" id="A0A7X0T8Z9"/>
<dbReference type="EMBL" id="JAAROP010000022">
    <property type="protein sequence ID" value="MBC1323975.1"/>
    <property type="molecule type" value="Genomic_DNA"/>
</dbReference>
<sequence length="61" mass="6827">MLYRGSTGIDKIKEQTGDVYKDWVVNDSDMAHKISTSKQVKVSPQLTSAAETHKECVERVS</sequence>
<proteinExistence type="predicted"/>
<evidence type="ECO:0000313" key="2">
    <source>
        <dbReference type="Proteomes" id="UP000522007"/>
    </source>
</evidence>
<organism evidence="1 2">
    <name type="scientific">Listeria welshimeri</name>
    <dbReference type="NCBI Taxonomy" id="1643"/>
    <lineage>
        <taxon>Bacteria</taxon>
        <taxon>Bacillati</taxon>
        <taxon>Bacillota</taxon>
        <taxon>Bacilli</taxon>
        <taxon>Bacillales</taxon>
        <taxon>Listeriaceae</taxon>
        <taxon>Listeria</taxon>
    </lineage>
</organism>
<dbReference type="Proteomes" id="UP000522007">
    <property type="component" value="Unassembled WGS sequence"/>
</dbReference>
<protein>
    <submittedName>
        <fullName evidence="1">Uncharacterized protein</fullName>
    </submittedName>
</protein>
<gene>
    <name evidence="1" type="ORF">HB853_13705</name>
</gene>
<reference evidence="1 2" key="1">
    <citation type="submission" date="2020-03" db="EMBL/GenBank/DDBJ databases">
        <title>Soil Listeria distribution.</title>
        <authorList>
            <person name="Liao J."/>
            <person name="Wiedmann M."/>
        </authorList>
    </citation>
    <scope>NUCLEOTIDE SEQUENCE [LARGE SCALE GENOMIC DNA]</scope>
    <source>
        <strain evidence="1 2">FSL L7-1829</strain>
    </source>
</reference>
<comment type="caution">
    <text evidence="1">The sequence shown here is derived from an EMBL/GenBank/DDBJ whole genome shotgun (WGS) entry which is preliminary data.</text>
</comment>